<dbReference type="STRING" id="1428644.BIV57_20575"/>
<name>A0A1J7BAJ0_9ACTN</name>
<keyword evidence="3" id="KW-1185">Reference proteome</keyword>
<evidence type="ECO:0000259" key="1">
    <source>
        <dbReference type="Pfam" id="PF14028"/>
    </source>
</evidence>
<sequence length="172" mass="18501">MLGDFELATYYPETGRYGGPSAMQAAEDFFAADTRAALAQVALCARPDGLDPRVLCAASMADLAAAFTGSTGAGMRWLIGHIAAEGAPTVPHGLHRQARGLPAPAAWTARRAAVRAYRAMAPDDVLPSLLHMHHNRVLGTDRDNENACYRLARSIALAWTARRTGERDDDDR</sequence>
<dbReference type="AlphaFoldDB" id="A0A1J7BAJ0"/>
<dbReference type="Pfam" id="PF14028">
    <property type="entry name" value="Lant_dehydr_C"/>
    <property type="match status" value="1"/>
</dbReference>
<dbReference type="Proteomes" id="UP000243342">
    <property type="component" value="Unassembled WGS sequence"/>
</dbReference>
<dbReference type="NCBIfam" id="TIGR03891">
    <property type="entry name" value="thiopep_ocin"/>
    <property type="match status" value="1"/>
</dbReference>
<organism evidence="2 3">
    <name type="scientific">Mangrovactinospora gilvigrisea</name>
    <dbReference type="NCBI Taxonomy" id="1428644"/>
    <lineage>
        <taxon>Bacteria</taxon>
        <taxon>Bacillati</taxon>
        <taxon>Actinomycetota</taxon>
        <taxon>Actinomycetes</taxon>
        <taxon>Kitasatosporales</taxon>
        <taxon>Streptomycetaceae</taxon>
        <taxon>Mangrovactinospora</taxon>
    </lineage>
</organism>
<protein>
    <recommendedName>
        <fullName evidence="1">Thiopeptide-type bacteriocin biosynthesis domain-containing protein</fullName>
    </recommendedName>
</protein>
<evidence type="ECO:0000313" key="3">
    <source>
        <dbReference type="Proteomes" id="UP000243342"/>
    </source>
</evidence>
<dbReference type="OrthoDB" id="3607295at2"/>
<proteinExistence type="predicted"/>
<dbReference type="EMBL" id="MLCF01000141">
    <property type="protein sequence ID" value="OIV35630.1"/>
    <property type="molecule type" value="Genomic_DNA"/>
</dbReference>
<dbReference type="InterPro" id="IPR023809">
    <property type="entry name" value="Thiopep_bacteriocin_synth_dom"/>
</dbReference>
<feature type="domain" description="Thiopeptide-type bacteriocin biosynthesis" evidence="1">
    <location>
        <begin position="2"/>
        <end position="154"/>
    </location>
</feature>
<gene>
    <name evidence="2" type="ORF">BIV57_20575</name>
</gene>
<evidence type="ECO:0000313" key="2">
    <source>
        <dbReference type="EMBL" id="OIV35630.1"/>
    </source>
</evidence>
<comment type="caution">
    <text evidence="2">The sequence shown here is derived from an EMBL/GenBank/DDBJ whole genome shotgun (WGS) entry which is preliminary data.</text>
</comment>
<accession>A0A1J7BAJ0</accession>
<reference evidence="2 3" key="1">
    <citation type="submission" date="2016-10" db="EMBL/GenBank/DDBJ databases">
        <title>Genome sequence of Streptomyces gilvigriseus MUSC 26.</title>
        <authorList>
            <person name="Lee L.-H."/>
            <person name="Ser H.-L."/>
        </authorList>
    </citation>
    <scope>NUCLEOTIDE SEQUENCE [LARGE SCALE GENOMIC DNA]</scope>
    <source>
        <strain evidence="2 3">MUSC 26</strain>
    </source>
</reference>